<feature type="non-terminal residue" evidence="1">
    <location>
        <position position="1"/>
    </location>
</feature>
<sequence length="661" mass="71529">NQSIFNWTTLIGQPEFNELRQGVYDVHIHLEIDGSGRKPVTITPHLYNISADGSSRNLLLTFESAPITDSALPYDLHGVLTETFMLPDGERLNLELEAEVGATGNNPTITIEMEGTTDSHMSIETSTNAFEKIFIRRDGTNTLTGNWQYDTPANPFNFNGSGGFTTTGTIIGGTVTANTINAVNEANIADLFIGEDDLIISNTNALRLAGGNDQVNFESNDLDGINKLTVGTGISVMELTSSGITTTSTGTLTITAGGKNVVVDNNLTIPSDPNKYLKVGAIQMRTNEISSTNKIINFLSGTNITMGGHTDIIDLEISVFDADTGEIGTLTVGTLSGDTDVIQVMDRILTFSDIDIFGNANLSIIGNLNVISGFLTVNTSIANAITLLTDDDSGGIRLHMEEDADQPTGRAWELIATGVNTYKLRDINNNADRWFVDTDGDLNVVTGNDIIVASGRYILGKDLSPTTGRICMGNVGQACTDSYIGYTGTSVQVNIAGSGVFEVRNSSGATLGTVLAGSFQTSTPKTLNYQGNLLDSLTSPSNILGVDGKLARESLLGEEAGVLIMSDDDNCWEELDTIEYCYLINNTQGDENCYNSSIKDWNSNKEYKSYISERIQENYVRECGTKPMNVTKIEELSHYNRLLISELLERVEWLENNCVLK</sequence>
<reference evidence="1" key="1">
    <citation type="journal article" date="2015" name="Nature">
        <title>Complex archaea that bridge the gap between prokaryotes and eukaryotes.</title>
        <authorList>
            <person name="Spang A."/>
            <person name="Saw J.H."/>
            <person name="Jorgensen S.L."/>
            <person name="Zaremba-Niedzwiedzka K."/>
            <person name="Martijn J."/>
            <person name="Lind A.E."/>
            <person name="van Eijk R."/>
            <person name="Schleper C."/>
            <person name="Guy L."/>
            <person name="Ettema T.J."/>
        </authorList>
    </citation>
    <scope>NUCLEOTIDE SEQUENCE</scope>
</reference>
<gene>
    <name evidence="1" type="ORF">LCGC14_0702650</name>
</gene>
<comment type="caution">
    <text evidence="1">The sequence shown here is derived from an EMBL/GenBank/DDBJ whole genome shotgun (WGS) entry which is preliminary data.</text>
</comment>
<proteinExistence type="predicted"/>
<name>A0A0F9T393_9ZZZZ</name>
<dbReference type="EMBL" id="LAZR01001507">
    <property type="protein sequence ID" value="KKN43506.1"/>
    <property type="molecule type" value="Genomic_DNA"/>
</dbReference>
<protein>
    <submittedName>
        <fullName evidence="1">Uncharacterized protein</fullName>
    </submittedName>
</protein>
<accession>A0A0F9T393</accession>
<evidence type="ECO:0000313" key="1">
    <source>
        <dbReference type="EMBL" id="KKN43506.1"/>
    </source>
</evidence>
<organism evidence="1">
    <name type="scientific">marine sediment metagenome</name>
    <dbReference type="NCBI Taxonomy" id="412755"/>
    <lineage>
        <taxon>unclassified sequences</taxon>
        <taxon>metagenomes</taxon>
        <taxon>ecological metagenomes</taxon>
    </lineage>
</organism>
<dbReference type="AlphaFoldDB" id="A0A0F9T393"/>